<gene>
    <name evidence="4" type="ORF">ERUC_LOCUS2311</name>
</gene>
<evidence type="ECO:0000256" key="2">
    <source>
        <dbReference type="SAM" id="MobiDB-lite"/>
    </source>
</evidence>
<dbReference type="AlphaFoldDB" id="A0ABC8IZM2"/>
<feature type="compositionally biased region" description="Polar residues" evidence="2">
    <location>
        <begin position="57"/>
        <end position="69"/>
    </location>
</feature>
<name>A0ABC8IZM2_ERUVS</name>
<feature type="compositionally biased region" description="Basic and acidic residues" evidence="2">
    <location>
        <begin position="212"/>
        <end position="228"/>
    </location>
</feature>
<accession>A0ABC8IZM2</accession>
<dbReference type="InterPro" id="IPR007592">
    <property type="entry name" value="GEBP"/>
</dbReference>
<comment type="caution">
    <text evidence="4">The sequence shown here is derived from an EMBL/GenBank/DDBJ whole genome shotgun (WGS) entry which is preliminary data.</text>
</comment>
<keyword evidence="5" id="KW-1185">Reference proteome</keyword>
<evidence type="ECO:0000313" key="5">
    <source>
        <dbReference type="Proteomes" id="UP001642260"/>
    </source>
</evidence>
<dbReference type="Proteomes" id="UP001642260">
    <property type="component" value="Unassembled WGS sequence"/>
</dbReference>
<dbReference type="GO" id="GO:0010468">
    <property type="term" value="P:regulation of gene expression"/>
    <property type="evidence" value="ECO:0007669"/>
    <property type="project" value="UniProtKB-ARBA"/>
</dbReference>
<dbReference type="EMBL" id="CAKOAT010052488">
    <property type="protein sequence ID" value="CAH8298146.1"/>
    <property type="molecule type" value="Genomic_DNA"/>
</dbReference>
<comment type="similarity">
    <text evidence="1">Belongs to the GeBP family.</text>
</comment>
<evidence type="ECO:0000256" key="1">
    <source>
        <dbReference type="ARBA" id="ARBA00010820"/>
    </source>
</evidence>
<feature type="region of interest" description="Disordered" evidence="2">
    <location>
        <begin position="202"/>
        <end position="228"/>
    </location>
</feature>
<reference evidence="4 5" key="1">
    <citation type="submission" date="2022-03" db="EMBL/GenBank/DDBJ databases">
        <authorList>
            <person name="Macdonald S."/>
            <person name="Ahmed S."/>
            <person name="Newling K."/>
        </authorList>
    </citation>
    <scope>NUCLEOTIDE SEQUENCE [LARGE SCALE GENOMIC DNA]</scope>
</reference>
<dbReference type="PANTHER" id="PTHR31662:SF64">
    <property type="entry name" value="NO APICAL MERISTEM-ASSOCIATED C-TERMINAL DOMAIN-CONTAINING PROTEIN"/>
    <property type="match status" value="1"/>
</dbReference>
<proteinExistence type="inferred from homology"/>
<protein>
    <recommendedName>
        <fullName evidence="3">Glabrous enhancer-binding protein-like DBD domain-containing protein</fullName>
    </recommendedName>
</protein>
<dbReference type="InterPro" id="IPR053932">
    <property type="entry name" value="GeBP-like_DBD"/>
</dbReference>
<dbReference type="Pfam" id="PF04504">
    <property type="entry name" value="GeBP-like_DBD"/>
    <property type="match status" value="1"/>
</dbReference>
<dbReference type="PANTHER" id="PTHR31662">
    <property type="entry name" value="BNAANNG10740D PROTEIN-RELATED"/>
    <property type="match status" value="1"/>
</dbReference>
<evidence type="ECO:0000313" key="4">
    <source>
        <dbReference type="EMBL" id="CAH8298146.1"/>
    </source>
</evidence>
<feature type="domain" description="Glabrous enhancer-binding protein-like DBD" evidence="3">
    <location>
        <begin position="89"/>
        <end position="176"/>
    </location>
</feature>
<sequence length="305" mass="34822">MANNLKHPLEDPPSLSPSAGEKEIEFVSSDEEDHQHTIISSEEDEPEDPRPRSSSETQLSHWKRLSTNARSKRAKKTYTQGKKIGSDLRRLFSEKDEIVLLQSIIDSKGKNPLEDNRLLYESMKGSFSVDVTLGQFREKLRTTKKKYTTKEMKGEKAFALNPHQQKCFQLSKAIWGAEGIACESANGKAKESKRRVTNKLDLVSSRNGNAQDGRKREDMEKSPHGVTKSDWDESSFFLGMDFLKEKWTKLPTESKKTQLEKMKKLHANELECKKYEETLKVLKDQCTQDKVELLNEVTSLIIAAD</sequence>
<organism evidence="4 5">
    <name type="scientific">Eruca vesicaria subsp. sativa</name>
    <name type="common">Garden rocket</name>
    <name type="synonym">Eruca sativa</name>
    <dbReference type="NCBI Taxonomy" id="29727"/>
    <lineage>
        <taxon>Eukaryota</taxon>
        <taxon>Viridiplantae</taxon>
        <taxon>Streptophyta</taxon>
        <taxon>Embryophyta</taxon>
        <taxon>Tracheophyta</taxon>
        <taxon>Spermatophyta</taxon>
        <taxon>Magnoliopsida</taxon>
        <taxon>eudicotyledons</taxon>
        <taxon>Gunneridae</taxon>
        <taxon>Pentapetalae</taxon>
        <taxon>rosids</taxon>
        <taxon>malvids</taxon>
        <taxon>Brassicales</taxon>
        <taxon>Brassicaceae</taxon>
        <taxon>Brassiceae</taxon>
        <taxon>Eruca</taxon>
    </lineage>
</organism>
<evidence type="ECO:0000259" key="3">
    <source>
        <dbReference type="Pfam" id="PF04504"/>
    </source>
</evidence>
<feature type="region of interest" description="Disordered" evidence="2">
    <location>
        <begin position="1"/>
        <end position="78"/>
    </location>
</feature>